<protein>
    <submittedName>
        <fullName evidence="1">Uncharacterized protein</fullName>
    </submittedName>
</protein>
<dbReference type="EMBL" id="BPLQ01007275">
    <property type="protein sequence ID" value="GIY29123.1"/>
    <property type="molecule type" value="Genomic_DNA"/>
</dbReference>
<evidence type="ECO:0000313" key="2">
    <source>
        <dbReference type="Proteomes" id="UP001054837"/>
    </source>
</evidence>
<organism evidence="1 2">
    <name type="scientific">Caerostris darwini</name>
    <dbReference type="NCBI Taxonomy" id="1538125"/>
    <lineage>
        <taxon>Eukaryota</taxon>
        <taxon>Metazoa</taxon>
        <taxon>Ecdysozoa</taxon>
        <taxon>Arthropoda</taxon>
        <taxon>Chelicerata</taxon>
        <taxon>Arachnida</taxon>
        <taxon>Araneae</taxon>
        <taxon>Araneomorphae</taxon>
        <taxon>Entelegynae</taxon>
        <taxon>Araneoidea</taxon>
        <taxon>Araneidae</taxon>
        <taxon>Caerostris</taxon>
    </lineage>
</organism>
<evidence type="ECO:0000313" key="1">
    <source>
        <dbReference type="EMBL" id="GIY29123.1"/>
    </source>
</evidence>
<gene>
    <name evidence="1" type="ORF">CDAR_6661</name>
</gene>
<keyword evidence="2" id="KW-1185">Reference proteome</keyword>
<dbReference type="Proteomes" id="UP001054837">
    <property type="component" value="Unassembled WGS sequence"/>
</dbReference>
<sequence length="131" mass="14269">MVTAGNALISTVHARGTSRTILGANEPEGDIQNQAIINPPLFLKTTLRDIQKCSKYIVNASEGVLQDSKTVLSANDYSSFQLRMDGLALIVMPPLWIRRFSGASIFSDEICGIECWANNGGESQFSFQSVN</sequence>
<proteinExistence type="predicted"/>
<dbReference type="AlphaFoldDB" id="A0AAV4S3Q4"/>
<comment type="caution">
    <text evidence="1">The sequence shown here is derived from an EMBL/GenBank/DDBJ whole genome shotgun (WGS) entry which is preliminary data.</text>
</comment>
<accession>A0AAV4S3Q4</accession>
<reference evidence="1 2" key="1">
    <citation type="submission" date="2021-06" db="EMBL/GenBank/DDBJ databases">
        <title>Caerostris darwini draft genome.</title>
        <authorList>
            <person name="Kono N."/>
            <person name="Arakawa K."/>
        </authorList>
    </citation>
    <scope>NUCLEOTIDE SEQUENCE [LARGE SCALE GENOMIC DNA]</scope>
</reference>
<name>A0AAV4S3Q4_9ARAC</name>